<organism evidence="13 14">
    <name type="scientific">Paracoccus rhizosphaerae</name>
    <dbReference type="NCBI Taxonomy" id="1133347"/>
    <lineage>
        <taxon>Bacteria</taxon>
        <taxon>Pseudomonadati</taxon>
        <taxon>Pseudomonadota</taxon>
        <taxon>Alphaproteobacteria</taxon>
        <taxon>Rhodobacterales</taxon>
        <taxon>Paracoccaceae</taxon>
        <taxon>Paracoccus</taxon>
    </lineage>
</organism>
<evidence type="ECO:0000313" key="13">
    <source>
        <dbReference type="EMBL" id="MFC0199823.1"/>
    </source>
</evidence>
<dbReference type="PIRSF" id="PIRSF010376">
    <property type="entry name" value="IspE"/>
    <property type="match status" value="1"/>
</dbReference>
<dbReference type="Gene3D" id="3.30.230.10">
    <property type="match status" value="1"/>
</dbReference>
<dbReference type="InterPro" id="IPR013750">
    <property type="entry name" value="GHMP_kinase_C_dom"/>
</dbReference>
<evidence type="ECO:0000259" key="11">
    <source>
        <dbReference type="Pfam" id="PF00288"/>
    </source>
</evidence>
<keyword evidence="4 10" id="KW-0808">Transferase</keyword>
<protein>
    <recommendedName>
        <fullName evidence="3 10">4-diphosphocytidyl-2-C-methyl-D-erythritol kinase</fullName>
        <shortName evidence="10">CMK</shortName>
        <ecNumber evidence="2 10">2.7.1.148</ecNumber>
    </recommendedName>
    <alternativeName>
        <fullName evidence="9 10">4-(cytidine-5'-diphospho)-2-C-methyl-D-erythritol kinase</fullName>
    </alternativeName>
</protein>
<dbReference type="PANTHER" id="PTHR43527">
    <property type="entry name" value="4-DIPHOSPHOCYTIDYL-2-C-METHYL-D-ERYTHRITOL KINASE, CHLOROPLASTIC"/>
    <property type="match status" value="1"/>
</dbReference>
<dbReference type="Gene3D" id="3.30.70.890">
    <property type="entry name" value="GHMP kinase, C-terminal domain"/>
    <property type="match status" value="1"/>
</dbReference>
<dbReference type="Pfam" id="PF00288">
    <property type="entry name" value="GHMP_kinases_N"/>
    <property type="match status" value="1"/>
</dbReference>
<proteinExistence type="inferred from homology"/>
<dbReference type="RefSeq" id="WP_265505260.1">
    <property type="nucleotide sequence ID" value="NZ_JAOTBE010000001.1"/>
</dbReference>
<dbReference type="SUPFAM" id="SSF54211">
    <property type="entry name" value="Ribosomal protein S5 domain 2-like"/>
    <property type="match status" value="1"/>
</dbReference>
<dbReference type="PANTHER" id="PTHR43527:SF2">
    <property type="entry name" value="4-DIPHOSPHOCYTIDYL-2-C-METHYL-D-ERYTHRITOL KINASE, CHLOROPLASTIC"/>
    <property type="match status" value="1"/>
</dbReference>
<feature type="domain" description="GHMP kinase C-terminal" evidence="12">
    <location>
        <begin position="193"/>
        <end position="263"/>
    </location>
</feature>
<comment type="catalytic activity">
    <reaction evidence="10">
        <text>4-CDP-2-C-methyl-D-erythritol + ATP = 4-CDP-2-C-methyl-D-erythritol 2-phosphate + ADP + H(+)</text>
        <dbReference type="Rhea" id="RHEA:18437"/>
        <dbReference type="ChEBI" id="CHEBI:15378"/>
        <dbReference type="ChEBI" id="CHEBI:30616"/>
        <dbReference type="ChEBI" id="CHEBI:57823"/>
        <dbReference type="ChEBI" id="CHEBI:57919"/>
        <dbReference type="ChEBI" id="CHEBI:456216"/>
        <dbReference type="EC" id="2.7.1.148"/>
    </reaction>
</comment>
<dbReference type="InterPro" id="IPR036554">
    <property type="entry name" value="GHMP_kinase_C_sf"/>
</dbReference>
<reference evidence="13 14" key="1">
    <citation type="submission" date="2024-09" db="EMBL/GenBank/DDBJ databases">
        <authorList>
            <person name="Sun Q."/>
            <person name="Mori K."/>
        </authorList>
    </citation>
    <scope>NUCLEOTIDE SEQUENCE [LARGE SCALE GENOMIC DNA]</scope>
    <source>
        <strain evidence="13 14">CCM 7904</strain>
    </source>
</reference>
<feature type="active site" evidence="10">
    <location>
        <position position="15"/>
    </location>
</feature>
<evidence type="ECO:0000256" key="1">
    <source>
        <dbReference type="ARBA" id="ARBA00009684"/>
    </source>
</evidence>
<evidence type="ECO:0000256" key="6">
    <source>
        <dbReference type="ARBA" id="ARBA00022777"/>
    </source>
</evidence>
<evidence type="ECO:0000256" key="8">
    <source>
        <dbReference type="ARBA" id="ARBA00023229"/>
    </source>
</evidence>
<dbReference type="NCBIfam" id="NF011202">
    <property type="entry name" value="PRK14608.1"/>
    <property type="match status" value="1"/>
</dbReference>
<feature type="binding site" evidence="10">
    <location>
        <begin position="93"/>
        <end position="103"/>
    </location>
    <ligand>
        <name>ATP</name>
        <dbReference type="ChEBI" id="CHEBI:30616"/>
    </ligand>
</feature>
<evidence type="ECO:0000259" key="12">
    <source>
        <dbReference type="Pfam" id="PF08544"/>
    </source>
</evidence>
<dbReference type="InterPro" id="IPR004424">
    <property type="entry name" value="IspE"/>
</dbReference>
<keyword evidence="7 10" id="KW-0067">ATP-binding</keyword>
<comment type="similarity">
    <text evidence="1 10">Belongs to the GHMP kinase family. IspE subfamily.</text>
</comment>
<keyword evidence="6 10" id="KW-0418">Kinase</keyword>
<dbReference type="HAMAP" id="MF_00061">
    <property type="entry name" value="IspE"/>
    <property type="match status" value="1"/>
</dbReference>
<gene>
    <name evidence="10" type="primary">ispE</name>
    <name evidence="13" type="ORF">ACFFIZ_05700</name>
</gene>
<keyword evidence="14" id="KW-1185">Reference proteome</keyword>
<comment type="pathway">
    <text evidence="10">Isoprenoid biosynthesis; isopentenyl diphosphate biosynthesis via DXP pathway; isopentenyl diphosphate from 1-deoxy-D-xylulose 5-phosphate: step 3/6.</text>
</comment>
<keyword evidence="8 10" id="KW-0414">Isoprene biosynthesis</keyword>
<dbReference type="GO" id="GO:0050515">
    <property type="term" value="F:4-(cytidine 5'-diphospho)-2-C-methyl-D-erythritol kinase activity"/>
    <property type="evidence" value="ECO:0007669"/>
    <property type="project" value="UniProtKB-EC"/>
</dbReference>
<dbReference type="EC" id="2.7.1.148" evidence="2 10"/>
<dbReference type="Proteomes" id="UP001589795">
    <property type="component" value="Unassembled WGS sequence"/>
</dbReference>
<dbReference type="InterPro" id="IPR014721">
    <property type="entry name" value="Ribsml_uS5_D2-typ_fold_subgr"/>
</dbReference>
<evidence type="ECO:0000256" key="7">
    <source>
        <dbReference type="ARBA" id="ARBA00022840"/>
    </source>
</evidence>
<dbReference type="EMBL" id="JBHLWQ010000055">
    <property type="protein sequence ID" value="MFC0199823.1"/>
    <property type="molecule type" value="Genomic_DNA"/>
</dbReference>
<comment type="function">
    <text evidence="10">Catalyzes the phosphorylation of the position 2 hydroxy group of 4-diphosphocytidyl-2C-methyl-D-erythritol.</text>
</comment>
<evidence type="ECO:0000256" key="10">
    <source>
        <dbReference type="HAMAP-Rule" id="MF_00061"/>
    </source>
</evidence>
<evidence type="ECO:0000256" key="2">
    <source>
        <dbReference type="ARBA" id="ARBA00012052"/>
    </source>
</evidence>
<keyword evidence="5 10" id="KW-0547">Nucleotide-binding</keyword>
<sequence length="279" mass="28862">MTTTATALVEPAPAKLNLALHVTGRRDDGYHLLDSLVCFATAGDVVTVEPGPLSLQVDGPFAEGLSADDDNLCLRAARLAGLDARIRLTKNLPVASGIGGGSADAAAVLRLARRMGRELPQMPERLGADVPVCVASIPARMQGTGEILTPLPPLPPLHLVLANPRIALSTPQIFARLGRRDNAPLPQVPSFADVRALVAWLSATRNDLEPAAIDAAPVIAQVLQAMTANGAAFARMSGSGATCLGIFDRPQTAQAAAAALARHGWWTVATELAPAPPAG</sequence>
<feature type="domain" description="GHMP kinase N-terminal" evidence="11">
    <location>
        <begin position="75"/>
        <end position="120"/>
    </location>
</feature>
<evidence type="ECO:0000256" key="9">
    <source>
        <dbReference type="ARBA" id="ARBA00032554"/>
    </source>
</evidence>
<evidence type="ECO:0000313" key="14">
    <source>
        <dbReference type="Proteomes" id="UP001589795"/>
    </source>
</evidence>
<dbReference type="SUPFAM" id="SSF55060">
    <property type="entry name" value="GHMP Kinase, C-terminal domain"/>
    <property type="match status" value="1"/>
</dbReference>
<evidence type="ECO:0000256" key="3">
    <source>
        <dbReference type="ARBA" id="ARBA00017473"/>
    </source>
</evidence>
<dbReference type="NCBIfam" id="TIGR00154">
    <property type="entry name" value="ispE"/>
    <property type="match status" value="1"/>
</dbReference>
<accession>A0ABV6CLJ1</accession>
<evidence type="ECO:0000256" key="5">
    <source>
        <dbReference type="ARBA" id="ARBA00022741"/>
    </source>
</evidence>
<dbReference type="Pfam" id="PF08544">
    <property type="entry name" value="GHMP_kinases_C"/>
    <property type="match status" value="1"/>
</dbReference>
<name>A0ABV6CLJ1_9RHOB</name>
<feature type="active site" evidence="10">
    <location>
        <position position="129"/>
    </location>
</feature>
<dbReference type="InterPro" id="IPR006204">
    <property type="entry name" value="GHMP_kinase_N_dom"/>
</dbReference>
<dbReference type="InterPro" id="IPR020568">
    <property type="entry name" value="Ribosomal_Su5_D2-typ_SF"/>
</dbReference>
<evidence type="ECO:0000256" key="4">
    <source>
        <dbReference type="ARBA" id="ARBA00022679"/>
    </source>
</evidence>
<comment type="caution">
    <text evidence="13">The sequence shown here is derived from an EMBL/GenBank/DDBJ whole genome shotgun (WGS) entry which is preliminary data.</text>
</comment>